<dbReference type="InterPro" id="IPR051611">
    <property type="entry name" value="ECF_transporter_component"/>
</dbReference>
<keyword evidence="5 6" id="KW-0472">Membrane</keyword>
<accession>A0A0F0L517</accession>
<feature type="transmembrane region" description="Helical" evidence="6">
    <location>
        <begin position="20"/>
        <end position="49"/>
    </location>
</feature>
<comment type="subcellular location">
    <subcellularLocation>
        <location evidence="1">Membrane</location>
        <topology evidence="1">Multi-pass membrane protein</topology>
    </subcellularLocation>
</comment>
<evidence type="ECO:0000256" key="3">
    <source>
        <dbReference type="ARBA" id="ARBA00022692"/>
    </source>
</evidence>
<dbReference type="Proteomes" id="UP000033448">
    <property type="component" value="Unassembled WGS sequence"/>
</dbReference>
<dbReference type="PATRIC" id="fig|582680.7.peg.1006"/>
<proteinExistence type="predicted"/>
<evidence type="ECO:0000313" key="7">
    <source>
        <dbReference type="EMBL" id="KJL26636.1"/>
    </source>
</evidence>
<evidence type="ECO:0000256" key="4">
    <source>
        <dbReference type="ARBA" id="ARBA00022989"/>
    </source>
</evidence>
<keyword evidence="4 6" id="KW-1133">Transmembrane helix</keyword>
<dbReference type="InterPro" id="IPR003339">
    <property type="entry name" value="ABC/ECF_trnsptr_transmembrane"/>
</dbReference>
<dbReference type="PANTHER" id="PTHR34857">
    <property type="entry name" value="SLL0384 PROTEIN"/>
    <property type="match status" value="1"/>
</dbReference>
<evidence type="ECO:0000256" key="1">
    <source>
        <dbReference type="ARBA" id="ARBA00004141"/>
    </source>
</evidence>
<feature type="transmembrane region" description="Helical" evidence="6">
    <location>
        <begin position="99"/>
        <end position="123"/>
    </location>
</feature>
<dbReference type="AlphaFoldDB" id="A0A0F0L517"/>
<protein>
    <submittedName>
        <fullName evidence="7">Putative HMP/thiamine permease protein YkoC</fullName>
    </submittedName>
</protein>
<name>A0A0F0L517_9MICO</name>
<keyword evidence="2" id="KW-1003">Cell membrane</keyword>
<dbReference type="Pfam" id="PF02361">
    <property type="entry name" value="CbiQ"/>
    <property type="match status" value="1"/>
</dbReference>
<evidence type="ECO:0000256" key="6">
    <source>
        <dbReference type="SAM" id="Phobius"/>
    </source>
</evidence>
<keyword evidence="8" id="KW-1185">Reference proteome</keyword>
<dbReference type="EMBL" id="JYIT01000063">
    <property type="protein sequence ID" value="KJL26636.1"/>
    <property type="molecule type" value="Genomic_DNA"/>
</dbReference>
<reference evidence="7 8" key="1">
    <citation type="submission" date="2015-02" db="EMBL/GenBank/DDBJ databases">
        <title>Draft genome sequences of ten Microbacterium spp. with emphasis on heavy metal contaminated environments.</title>
        <authorList>
            <person name="Corretto E."/>
        </authorList>
    </citation>
    <scope>NUCLEOTIDE SEQUENCE [LARGE SCALE GENOMIC DNA]</scope>
    <source>
        <strain evidence="7 8">DSM 23848</strain>
    </source>
</reference>
<organism evidence="7 8">
    <name type="scientific">Microbacterium azadirachtae</name>
    <dbReference type="NCBI Taxonomy" id="582680"/>
    <lineage>
        <taxon>Bacteria</taxon>
        <taxon>Bacillati</taxon>
        <taxon>Actinomycetota</taxon>
        <taxon>Actinomycetes</taxon>
        <taxon>Micrococcales</taxon>
        <taxon>Microbacteriaceae</taxon>
        <taxon>Microbacterium</taxon>
    </lineage>
</organism>
<evidence type="ECO:0000256" key="2">
    <source>
        <dbReference type="ARBA" id="ARBA00022475"/>
    </source>
</evidence>
<dbReference type="PANTHER" id="PTHR34857:SF2">
    <property type="entry name" value="SLL0384 PROTEIN"/>
    <property type="match status" value="1"/>
</dbReference>
<evidence type="ECO:0000313" key="8">
    <source>
        <dbReference type="Proteomes" id="UP000033448"/>
    </source>
</evidence>
<dbReference type="OrthoDB" id="6400at2"/>
<dbReference type="RefSeq" id="WP_045249696.1">
    <property type="nucleotide sequence ID" value="NZ_JYIT01000063.1"/>
</dbReference>
<evidence type="ECO:0000256" key="5">
    <source>
        <dbReference type="ARBA" id="ARBA00023136"/>
    </source>
</evidence>
<gene>
    <name evidence="7" type="primary">ykoC_1</name>
    <name evidence="7" type="ORF">RL72_00968</name>
</gene>
<dbReference type="GO" id="GO:0005886">
    <property type="term" value="C:plasma membrane"/>
    <property type="evidence" value="ECO:0007669"/>
    <property type="project" value="UniProtKB-ARBA"/>
</dbReference>
<feature type="transmembrane region" description="Helical" evidence="6">
    <location>
        <begin position="227"/>
        <end position="253"/>
    </location>
</feature>
<feature type="transmembrane region" description="Helical" evidence="6">
    <location>
        <begin position="61"/>
        <end position="79"/>
    </location>
</feature>
<comment type="caution">
    <text evidence="7">The sequence shown here is derived from an EMBL/GenBank/DDBJ whole genome shotgun (WGS) entry which is preliminary data.</text>
</comment>
<keyword evidence="3 6" id="KW-0812">Transmembrane</keyword>
<sequence>MTAPRVDVSRANPVARLIAALLIGVMLIFSIDWVSALTALVLETVLLLFSGIPIGKVLRRSLPVVIAGLLTALTILLYGQPSGTVHAQFLLVTISDGSIVLATATLLRVLAIGLPSILLFLDIDPTDLADGLAQILRLPARFVLGALAGFRLIGLLQQDWRYLGYARRARGVADHGRIRRSAGQAFALLVFAVRRGAKLATAMEARGFGAYPTRTWARESTLSKSDFSIIAIGAAIGATSITVAVLAGTWSFIGAR</sequence>
<dbReference type="CDD" id="cd16914">
    <property type="entry name" value="EcfT"/>
    <property type="match status" value="1"/>
</dbReference>